<reference evidence="13 14" key="1">
    <citation type="submission" date="2018-06" db="EMBL/GenBank/DDBJ databases">
        <title>Genomic Encyclopedia of Type Strains, Phase IV (KMG-IV): sequencing the most valuable type-strain genomes for metagenomic binning, comparative biology and taxonomic classification.</title>
        <authorList>
            <person name="Goeker M."/>
        </authorList>
    </citation>
    <scope>NUCLEOTIDE SEQUENCE [LARGE SCALE GENOMIC DNA]</scope>
    <source>
        <strain evidence="13 14">DSM 25520</strain>
    </source>
</reference>
<dbReference type="PRINTS" id="PR01100">
    <property type="entry name" value="SHIKIMTKNASE"/>
</dbReference>
<comment type="cofactor">
    <cofactor evidence="11">
        <name>Mg(2+)</name>
        <dbReference type="ChEBI" id="CHEBI:18420"/>
    </cofactor>
    <text evidence="11">Binds 1 Mg(2+) ion per subunit.</text>
</comment>
<dbReference type="OrthoDB" id="9806583at2"/>
<keyword evidence="5 11" id="KW-0808">Transferase</keyword>
<evidence type="ECO:0000256" key="5">
    <source>
        <dbReference type="ARBA" id="ARBA00022679"/>
    </source>
</evidence>
<evidence type="ECO:0000256" key="3">
    <source>
        <dbReference type="ARBA" id="ARBA00012154"/>
    </source>
</evidence>
<dbReference type="Pfam" id="PF01381">
    <property type="entry name" value="HTH_3"/>
    <property type="match status" value="1"/>
</dbReference>
<sequence>MIAQKPTPPREIAEMSLRLGQRIRSARAARAMTMKQLAAESDISLPYLSRVEKGDGNISLAVLYRIAAALNLPADHLLADDERYGSDYALIAELLKPQSAAQLRDIRQWLVGHLADRHSNDAATRRIALIGLRGAGKSTLGPLIASRLDIPFVELNAEIEKEAGLSLTEIFSIYGQAGFRRLERRCLDRVIGTYPEVVMATGGGIVVEPGTYELLLHSFFSVWLHADPDEHFRRVMAQHDVRIATPQLQKEAMSNIVDALKARQKLYALAHASIDTTHKPIGELAQRAVSLIRESLLTDFPALSAA</sequence>
<dbReference type="SMART" id="SM00530">
    <property type="entry name" value="HTH_XRE"/>
    <property type="match status" value="1"/>
</dbReference>
<protein>
    <recommendedName>
        <fullName evidence="3 11">Shikimate kinase</fullName>
        <shortName evidence="11">SK</shortName>
        <ecNumber evidence="3 11">2.7.1.71</ecNumber>
    </recommendedName>
</protein>
<dbReference type="EC" id="2.7.1.71" evidence="3 11"/>
<feature type="binding site" evidence="11">
    <location>
        <position position="203"/>
    </location>
    <ligand>
        <name>substrate</name>
    </ligand>
</feature>
<dbReference type="HAMAP" id="MF_00109">
    <property type="entry name" value="Shikimate_kinase"/>
    <property type="match status" value="1"/>
</dbReference>
<dbReference type="GO" id="GO:0005524">
    <property type="term" value="F:ATP binding"/>
    <property type="evidence" value="ECO:0007669"/>
    <property type="project" value="UniProtKB-UniRule"/>
</dbReference>
<dbReference type="EMBL" id="QNRQ01000003">
    <property type="protein sequence ID" value="RBP40818.1"/>
    <property type="molecule type" value="Genomic_DNA"/>
</dbReference>
<evidence type="ECO:0000313" key="13">
    <source>
        <dbReference type="EMBL" id="RBP40818.1"/>
    </source>
</evidence>
<dbReference type="SUPFAM" id="SSF47413">
    <property type="entry name" value="lambda repressor-like DNA-binding domains"/>
    <property type="match status" value="1"/>
</dbReference>
<evidence type="ECO:0000256" key="10">
    <source>
        <dbReference type="ARBA" id="ARBA00048567"/>
    </source>
</evidence>
<dbReference type="GO" id="GO:0004765">
    <property type="term" value="F:shikimate kinase activity"/>
    <property type="evidence" value="ECO:0007669"/>
    <property type="project" value="UniProtKB-UniRule"/>
</dbReference>
<proteinExistence type="inferred from homology"/>
<dbReference type="GO" id="GO:0000287">
    <property type="term" value="F:magnesium ion binding"/>
    <property type="evidence" value="ECO:0007669"/>
    <property type="project" value="UniProtKB-UniRule"/>
</dbReference>
<evidence type="ECO:0000256" key="6">
    <source>
        <dbReference type="ARBA" id="ARBA00022741"/>
    </source>
</evidence>
<keyword evidence="8 11" id="KW-0067">ATP-binding</keyword>
<dbReference type="InterPro" id="IPR031322">
    <property type="entry name" value="Shikimate/glucono_kinase"/>
</dbReference>
<feature type="binding site" evidence="11">
    <location>
        <position position="138"/>
    </location>
    <ligand>
        <name>Mg(2+)</name>
        <dbReference type="ChEBI" id="CHEBI:18420"/>
    </ligand>
</feature>
<keyword evidence="9 11" id="KW-0057">Aromatic amino acid biosynthesis</keyword>
<dbReference type="Pfam" id="PF01202">
    <property type="entry name" value="SKI"/>
    <property type="match status" value="1"/>
</dbReference>
<comment type="subcellular location">
    <subcellularLocation>
        <location evidence="11">Cytoplasm</location>
    </subcellularLocation>
</comment>
<evidence type="ECO:0000259" key="12">
    <source>
        <dbReference type="PROSITE" id="PS50943"/>
    </source>
</evidence>
<dbReference type="GO" id="GO:0009073">
    <property type="term" value="P:aromatic amino acid family biosynthetic process"/>
    <property type="evidence" value="ECO:0007669"/>
    <property type="project" value="UniProtKB-KW"/>
</dbReference>
<dbReference type="CDD" id="cd00093">
    <property type="entry name" value="HTH_XRE"/>
    <property type="match status" value="1"/>
</dbReference>
<keyword evidence="11" id="KW-0963">Cytoplasm</keyword>
<dbReference type="GO" id="GO:0008652">
    <property type="term" value="P:amino acid biosynthetic process"/>
    <property type="evidence" value="ECO:0007669"/>
    <property type="project" value="UniProtKB-KW"/>
</dbReference>
<organism evidence="13 14">
    <name type="scientific">Eoetvoesiella caeni</name>
    <dbReference type="NCBI Taxonomy" id="645616"/>
    <lineage>
        <taxon>Bacteria</taxon>
        <taxon>Pseudomonadati</taxon>
        <taxon>Pseudomonadota</taxon>
        <taxon>Betaproteobacteria</taxon>
        <taxon>Burkholderiales</taxon>
        <taxon>Alcaligenaceae</taxon>
        <taxon>Eoetvoesiella</taxon>
    </lineage>
</organism>
<keyword evidence="14" id="KW-1185">Reference proteome</keyword>
<evidence type="ECO:0000256" key="11">
    <source>
        <dbReference type="HAMAP-Rule" id="MF_00109"/>
    </source>
</evidence>
<comment type="catalytic activity">
    <reaction evidence="10 11">
        <text>shikimate + ATP = 3-phosphoshikimate + ADP + H(+)</text>
        <dbReference type="Rhea" id="RHEA:13121"/>
        <dbReference type="ChEBI" id="CHEBI:15378"/>
        <dbReference type="ChEBI" id="CHEBI:30616"/>
        <dbReference type="ChEBI" id="CHEBI:36208"/>
        <dbReference type="ChEBI" id="CHEBI:145989"/>
        <dbReference type="ChEBI" id="CHEBI:456216"/>
        <dbReference type="EC" id="2.7.1.71"/>
    </reaction>
</comment>
<comment type="pathway">
    <text evidence="1 11">Metabolic intermediate biosynthesis; chorismate biosynthesis; chorismate from D-erythrose 4-phosphate and phosphoenolpyruvate: step 5/7.</text>
</comment>
<comment type="caution">
    <text evidence="13">The sequence shown here is derived from an EMBL/GenBank/DDBJ whole genome shotgun (WGS) entry which is preliminary data.</text>
</comment>
<dbReference type="InterPro" id="IPR023000">
    <property type="entry name" value="Shikimate_kinase_CS"/>
</dbReference>
<dbReference type="PANTHER" id="PTHR21087:SF16">
    <property type="entry name" value="SHIKIMATE KINASE 1, CHLOROPLASTIC"/>
    <property type="match status" value="1"/>
</dbReference>
<dbReference type="NCBIfam" id="NF006015">
    <property type="entry name" value="PRK08154.1"/>
    <property type="match status" value="1"/>
</dbReference>
<keyword evidence="11" id="KW-0479">Metal-binding</keyword>
<gene>
    <name evidence="11" type="primary">aroK</name>
    <name evidence="13" type="ORF">DFR37_103159</name>
</gene>
<accession>A0A366HGE6</accession>
<dbReference type="GO" id="GO:0009423">
    <property type="term" value="P:chorismate biosynthetic process"/>
    <property type="evidence" value="ECO:0007669"/>
    <property type="project" value="UniProtKB-UniRule"/>
</dbReference>
<dbReference type="UniPathway" id="UPA00053">
    <property type="reaction ID" value="UER00088"/>
</dbReference>
<dbReference type="PROSITE" id="PS50943">
    <property type="entry name" value="HTH_CROC1"/>
    <property type="match status" value="1"/>
</dbReference>
<keyword evidence="4 11" id="KW-0028">Amino-acid biosynthesis</keyword>
<name>A0A366HGE6_9BURK</name>
<dbReference type="GO" id="GO:0003677">
    <property type="term" value="F:DNA binding"/>
    <property type="evidence" value="ECO:0007669"/>
    <property type="project" value="InterPro"/>
</dbReference>
<feature type="domain" description="HTH cro/C1-type" evidence="12">
    <location>
        <begin position="23"/>
        <end position="77"/>
    </location>
</feature>
<feature type="binding site" evidence="11">
    <location>
        <position position="242"/>
    </location>
    <ligand>
        <name>ATP</name>
        <dbReference type="ChEBI" id="CHEBI:30616"/>
    </ligand>
</feature>
<evidence type="ECO:0000256" key="2">
    <source>
        <dbReference type="ARBA" id="ARBA00006997"/>
    </source>
</evidence>
<dbReference type="PANTHER" id="PTHR21087">
    <property type="entry name" value="SHIKIMATE KINASE"/>
    <property type="match status" value="1"/>
</dbReference>
<keyword evidence="6 11" id="KW-0547">Nucleotide-binding</keyword>
<dbReference type="AlphaFoldDB" id="A0A366HGE6"/>
<evidence type="ECO:0000256" key="8">
    <source>
        <dbReference type="ARBA" id="ARBA00022840"/>
    </source>
</evidence>
<dbReference type="GO" id="GO:0005829">
    <property type="term" value="C:cytosol"/>
    <property type="evidence" value="ECO:0007669"/>
    <property type="project" value="TreeGrafter"/>
</dbReference>
<dbReference type="RefSeq" id="WP_113932591.1">
    <property type="nucleotide sequence ID" value="NZ_JACCEU010000004.1"/>
</dbReference>
<keyword evidence="7 11" id="KW-0418">Kinase</keyword>
<comment type="caution">
    <text evidence="11">Lacks conserved residue(s) required for the propagation of feature annotation.</text>
</comment>
<evidence type="ECO:0000256" key="9">
    <source>
        <dbReference type="ARBA" id="ARBA00023141"/>
    </source>
</evidence>
<dbReference type="InterPro" id="IPR000623">
    <property type="entry name" value="Shikimate_kinase/TSH1"/>
</dbReference>
<comment type="function">
    <text evidence="11">Catalyzes the specific phosphorylation of the 3-hydroxyl group of shikimic acid using ATP as a cosubstrate.</text>
</comment>
<dbReference type="Gene3D" id="1.10.260.40">
    <property type="entry name" value="lambda repressor-like DNA-binding domains"/>
    <property type="match status" value="1"/>
</dbReference>
<feature type="binding site" evidence="11">
    <location>
        <begin position="134"/>
        <end position="139"/>
    </location>
    <ligand>
        <name>ATP</name>
        <dbReference type="ChEBI" id="CHEBI:30616"/>
    </ligand>
</feature>
<dbReference type="SUPFAM" id="SSF52540">
    <property type="entry name" value="P-loop containing nucleoside triphosphate hydrolases"/>
    <property type="match status" value="1"/>
</dbReference>
<evidence type="ECO:0000256" key="1">
    <source>
        <dbReference type="ARBA" id="ARBA00004842"/>
    </source>
</evidence>
<evidence type="ECO:0000313" key="14">
    <source>
        <dbReference type="Proteomes" id="UP000253628"/>
    </source>
</evidence>
<evidence type="ECO:0000256" key="7">
    <source>
        <dbReference type="ARBA" id="ARBA00022777"/>
    </source>
</evidence>
<dbReference type="InterPro" id="IPR010982">
    <property type="entry name" value="Lambda_DNA-bd_dom_sf"/>
</dbReference>
<dbReference type="Gene3D" id="3.40.50.300">
    <property type="entry name" value="P-loop containing nucleotide triphosphate hydrolases"/>
    <property type="match status" value="1"/>
</dbReference>
<dbReference type="Proteomes" id="UP000253628">
    <property type="component" value="Unassembled WGS sequence"/>
</dbReference>
<feature type="binding site" evidence="11">
    <location>
        <position position="263"/>
    </location>
    <ligand>
        <name>substrate</name>
    </ligand>
</feature>
<comment type="similarity">
    <text evidence="2 11">Belongs to the shikimate kinase family.</text>
</comment>
<feature type="binding site" evidence="11">
    <location>
        <position position="180"/>
    </location>
    <ligand>
        <name>substrate</name>
    </ligand>
</feature>
<comment type="subunit">
    <text evidence="11">Monomer.</text>
</comment>
<dbReference type="InterPro" id="IPR027417">
    <property type="entry name" value="P-loop_NTPase"/>
</dbReference>
<dbReference type="PROSITE" id="PS01128">
    <property type="entry name" value="SHIKIMATE_KINASE"/>
    <property type="match status" value="1"/>
</dbReference>
<dbReference type="InterPro" id="IPR001387">
    <property type="entry name" value="Cro/C1-type_HTH"/>
</dbReference>
<keyword evidence="11" id="KW-0460">Magnesium</keyword>
<dbReference type="CDD" id="cd00464">
    <property type="entry name" value="SK"/>
    <property type="match status" value="1"/>
</dbReference>
<evidence type="ECO:0000256" key="4">
    <source>
        <dbReference type="ARBA" id="ARBA00022605"/>
    </source>
</evidence>